<gene>
    <name evidence="12" type="ORF">DI586_03075</name>
</gene>
<comment type="caution">
    <text evidence="12">The sequence shown here is derived from an EMBL/GenBank/DDBJ whole genome shotgun (WGS) entry which is preliminary data.</text>
</comment>
<dbReference type="Gene3D" id="3.30.1490.20">
    <property type="entry name" value="ATP-grasp fold, A domain"/>
    <property type="match status" value="1"/>
</dbReference>
<dbReference type="InterPro" id="IPR004666">
    <property type="entry name" value="Rp_bS6_RimK/Lys_biosynth_LsyX"/>
</dbReference>
<evidence type="ECO:0000256" key="5">
    <source>
        <dbReference type="ARBA" id="ARBA00022741"/>
    </source>
</evidence>
<dbReference type="Pfam" id="PF08443">
    <property type="entry name" value="RimK"/>
    <property type="match status" value="1"/>
</dbReference>
<evidence type="ECO:0000256" key="6">
    <source>
        <dbReference type="ARBA" id="ARBA00022840"/>
    </source>
</evidence>
<keyword evidence="3 12" id="KW-0436">Ligase</keyword>
<keyword evidence="8" id="KW-0648">Protein biosynthesis</keyword>
<comment type="cofactor">
    <cofactor evidence="2">
        <name>Mg(2+)</name>
        <dbReference type="ChEBI" id="CHEBI:18420"/>
    </cofactor>
</comment>
<dbReference type="GO" id="GO:0005524">
    <property type="term" value="F:ATP binding"/>
    <property type="evidence" value="ECO:0007669"/>
    <property type="project" value="UniProtKB-UniRule"/>
</dbReference>
<feature type="domain" description="ATP-grasp" evidence="11">
    <location>
        <begin position="111"/>
        <end position="296"/>
    </location>
</feature>
<dbReference type="PANTHER" id="PTHR21621">
    <property type="entry name" value="RIBOSOMAL PROTEIN S6 MODIFICATION PROTEIN"/>
    <property type="match status" value="1"/>
</dbReference>
<organism evidence="12 13">
    <name type="scientific">Micavibrio aeruginosavorus</name>
    <dbReference type="NCBI Taxonomy" id="349221"/>
    <lineage>
        <taxon>Bacteria</taxon>
        <taxon>Pseudomonadati</taxon>
        <taxon>Bdellovibrionota</taxon>
        <taxon>Bdellovibrionia</taxon>
        <taxon>Bdellovibrionales</taxon>
        <taxon>Pseudobdellovibrionaceae</taxon>
        <taxon>Micavibrio</taxon>
    </lineage>
</organism>
<comment type="cofactor">
    <cofactor evidence="1">
        <name>Mn(2+)</name>
        <dbReference type="ChEBI" id="CHEBI:29035"/>
    </cofactor>
</comment>
<evidence type="ECO:0000256" key="1">
    <source>
        <dbReference type="ARBA" id="ARBA00001936"/>
    </source>
</evidence>
<evidence type="ECO:0000256" key="2">
    <source>
        <dbReference type="ARBA" id="ARBA00001946"/>
    </source>
</evidence>
<evidence type="ECO:0000256" key="3">
    <source>
        <dbReference type="ARBA" id="ARBA00022598"/>
    </source>
</evidence>
<dbReference type="EMBL" id="QFOT01000020">
    <property type="protein sequence ID" value="PZP56608.1"/>
    <property type="molecule type" value="Genomic_DNA"/>
</dbReference>
<dbReference type="AlphaFoldDB" id="A0A2W5FNQ1"/>
<evidence type="ECO:0000256" key="7">
    <source>
        <dbReference type="ARBA" id="ARBA00022842"/>
    </source>
</evidence>
<dbReference type="SUPFAM" id="SSF56059">
    <property type="entry name" value="Glutathione synthetase ATP-binding domain-like"/>
    <property type="match status" value="1"/>
</dbReference>
<keyword evidence="7" id="KW-0460">Magnesium</keyword>
<dbReference type="Pfam" id="PF18030">
    <property type="entry name" value="Rimk_N"/>
    <property type="match status" value="1"/>
</dbReference>
<dbReference type="InterPro" id="IPR041107">
    <property type="entry name" value="Rimk_N"/>
</dbReference>
<accession>A0A2W5FNQ1</accession>
<dbReference type="PANTHER" id="PTHR21621:SF2">
    <property type="entry name" value="COENZYME GAMMA-F420-2:ALPHA-L-GLUTAMATE LIGASE"/>
    <property type="match status" value="1"/>
</dbReference>
<dbReference type="InterPro" id="IPR013815">
    <property type="entry name" value="ATP_grasp_subdomain_1"/>
</dbReference>
<dbReference type="Gene3D" id="3.40.50.20">
    <property type="match status" value="1"/>
</dbReference>
<dbReference type="Proteomes" id="UP000249739">
    <property type="component" value="Unassembled WGS sequence"/>
</dbReference>
<keyword evidence="4" id="KW-0479">Metal-binding</keyword>
<dbReference type="NCBIfam" id="TIGR00768">
    <property type="entry name" value="rimK_fam"/>
    <property type="match status" value="1"/>
</dbReference>
<keyword evidence="9" id="KW-0464">Manganese</keyword>
<dbReference type="GO" id="GO:0005737">
    <property type="term" value="C:cytoplasm"/>
    <property type="evidence" value="ECO:0007669"/>
    <property type="project" value="TreeGrafter"/>
</dbReference>
<evidence type="ECO:0000256" key="9">
    <source>
        <dbReference type="ARBA" id="ARBA00023211"/>
    </source>
</evidence>
<reference evidence="12 13" key="1">
    <citation type="submission" date="2017-08" db="EMBL/GenBank/DDBJ databases">
        <title>Infants hospitalized years apart are colonized by the same room-sourced microbial strains.</title>
        <authorList>
            <person name="Brooks B."/>
            <person name="Olm M.R."/>
            <person name="Firek B.A."/>
            <person name="Baker R."/>
            <person name="Thomas B.C."/>
            <person name="Morowitz M.J."/>
            <person name="Banfield J.F."/>
        </authorList>
    </citation>
    <scope>NUCLEOTIDE SEQUENCE [LARGE SCALE GENOMIC DNA]</scope>
    <source>
        <strain evidence="12">S2_006_000_R2_64</strain>
    </source>
</reference>
<sequence length="333" mass="36369">MKVWLLFEGPYDGDKPGQYEIRRFLEEGAKRGYDVKVFGPSQFDLKCPMIGSNTVWVDSQPQQLPDVVIPRMGVGTTYLGLAVLRHLRRAGVVVLNRAAAVAAVADKLHTFQVLSLEDMPLPKTIFGKCPVDVDLIEKELGFPVVVKTLKGTQGSGVYLSENPENLRDMTGLLTNDGDESLPVVFQEFIKVSAGRDLRVFVVGKKCVACMERSATDGSFKANISRGGVGKNVPITPEMEKLALDVCRILDLEIAGVDLLYNDNGYLICEANSAPDFKGLEKFCNVDIPSVIYDHAANLLGVAKLEVSGNVTPFSRWSKAAKSGLSKIKLFGTR</sequence>
<dbReference type="PROSITE" id="PS50975">
    <property type="entry name" value="ATP_GRASP"/>
    <property type="match status" value="1"/>
</dbReference>
<evidence type="ECO:0000313" key="12">
    <source>
        <dbReference type="EMBL" id="PZP56608.1"/>
    </source>
</evidence>
<proteinExistence type="predicted"/>
<evidence type="ECO:0000256" key="8">
    <source>
        <dbReference type="ARBA" id="ARBA00022917"/>
    </source>
</evidence>
<dbReference type="Gene3D" id="3.30.470.20">
    <property type="entry name" value="ATP-grasp fold, B domain"/>
    <property type="match status" value="1"/>
</dbReference>
<dbReference type="InterPro" id="IPR013651">
    <property type="entry name" value="ATP-grasp_RimK-type"/>
</dbReference>
<evidence type="ECO:0000256" key="10">
    <source>
        <dbReference type="PROSITE-ProRule" id="PRU00409"/>
    </source>
</evidence>
<dbReference type="GO" id="GO:0043774">
    <property type="term" value="F:coenzyme F420-2 alpha-glutamyl ligase activity"/>
    <property type="evidence" value="ECO:0007669"/>
    <property type="project" value="TreeGrafter"/>
</dbReference>
<keyword evidence="6 10" id="KW-0067">ATP-binding</keyword>
<name>A0A2W5FNQ1_9BACT</name>
<dbReference type="GO" id="GO:0046872">
    <property type="term" value="F:metal ion binding"/>
    <property type="evidence" value="ECO:0007669"/>
    <property type="project" value="UniProtKB-KW"/>
</dbReference>
<evidence type="ECO:0000256" key="4">
    <source>
        <dbReference type="ARBA" id="ARBA00022723"/>
    </source>
</evidence>
<dbReference type="GO" id="GO:0006412">
    <property type="term" value="P:translation"/>
    <property type="evidence" value="ECO:0007669"/>
    <property type="project" value="UniProtKB-KW"/>
</dbReference>
<evidence type="ECO:0000313" key="13">
    <source>
        <dbReference type="Proteomes" id="UP000249739"/>
    </source>
</evidence>
<keyword evidence="5 10" id="KW-0547">Nucleotide-binding</keyword>
<protein>
    <submittedName>
        <fullName evidence="12">RimK family alpha-L-glutamate ligase</fullName>
    </submittedName>
</protein>
<dbReference type="FunFam" id="3.30.470.20:FF:000058">
    <property type="entry name" value="Alpha-aminoadipate--LysW ligase LysX protein"/>
    <property type="match status" value="1"/>
</dbReference>
<evidence type="ECO:0000259" key="11">
    <source>
        <dbReference type="PROSITE" id="PS50975"/>
    </source>
</evidence>
<dbReference type="InterPro" id="IPR011761">
    <property type="entry name" value="ATP-grasp"/>
</dbReference>